<name>A0A5E6TKC1_PSEFL</name>
<protein>
    <submittedName>
        <fullName evidence="1">Uncharacterized protein</fullName>
    </submittedName>
</protein>
<evidence type="ECO:0000313" key="1">
    <source>
        <dbReference type="EMBL" id="VVM92707.1"/>
    </source>
</evidence>
<organism evidence="1 2">
    <name type="scientific">Pseudomonas fluorescens</name>
    <dbReference type="NCBI Taxonomy" id="294"/>
    <lineage>
        <taxon>Bacteria</taxon>
        <taxon>Pseudomonadati</taxon>
        <taxon>Pseudomonadota</taxon>
        <taxon>Gammaproteobacteria</taxon>
        <taxon>Pseudomonadales</taxon>
        <taxon>Pseudomonadaceae</taxon>
        <taxon>Pseudomonas</taxon>
    </lineage>
</organism>
<sequence>MNNTPETPVPVPAHIPEHLIRDFDLWLELTKRVGATQRQSLSGASHRDD</sequence>
<proteinExistence type="predicted"/>
<dbReference type="AlphaFoldDB" id="A0A5E6TKC1"/>
<gene>
    <name evidence="1" type="ORF">PS645_02867</name>
</gene>
<dbReference type="EMBL" id="CABVGX010000021">
    <property type="protein sequence ID" value="VVM92707.1"/>
    <property type="molecule type" value="Genomic_DNA"/>
</dbReference>
<reference evidence="1 2" key="1">
    <citation type="submission" date="2019-09" db="EMBL/GenBank/DDBJ databases">
        <authorList>
            <person name="Chandra G."/>
            <person name="Truman W A."/>
        </authorList>
    </citation>
    <scope>NUCLEOTIDE SEQUENCE [LARGE SCALE GENOMIC DNA]</scope>
    <source>
        <strain evidence="1">PS645</strain>
    </source>
</reference>
<evidence type="ECO:0000313" key="2">
    <source>
        <dbReference type="Proteomes" id="UP000325607"/>
    </source>
</evidence>
<dbReference type="RefSeq" id="WP_191623168.1">
    <property type="nucleotide sequence ID" value="NZ_CABVGX010000021.1"/>
</dbReference>
<accession>A0A5E6TKC1</accession>
<dbReference type="Proteomes" id="UP000325607">
    <property type="component" value="Unassembled WGS sequence"/>
</dbReference>